<dbReference type="EMBL" id="BAABME010017550">
    <property type="protein sequence ID" value="GAA0150487.1"/>
    <property type="molecule type" value="Genomic_DNA"/>
</dbReference>
<organism evidence="1 2">
    <name type="scientific">Lithospermum erythrorhizon</name>
    <name type="common">Purple gromwell</name>
    <name type="synonym">Lithospermum officinale var. erythrorhizon</name>
    <dbReference type="NCBI Taxonomy" id="34254"/>
    <lineage>
        <taxon>Eukaryota</taxon>
        <taxon>Viridiplantae</taxon>
        <taxon>Streptophyta</taxon>
        <taxon>Embryophyta</taxon>
        <taxon>Tracheophyta</taxon>
        <taxon>Spermatophyta</taxon>
        <taxon>Magnoliopsida</taxon>
        <taxon>eudicotyledons</taxon>
        <taxon>Gunneridae</taxon>
        <taxon>Pentapetalae</taxon>
        <taxon>asterids</taxon>
        <taxon>lamiids</taxon>
        <taxon>Boraginales</taxon>
        <taxon>Boraginaceae</taxon>
        <taxon>Boraginoideae</taxon>
        <taxon>Lithospermeae</taxon>
        <taxon>Lithospermum</taxon>
    </lineage>
</organism>
<dbReference type="GO" id="GO:0008270">
    <property type="term" value="F:zinc ion binding"/>
    <property type="evidence" value="ECO:0007669"/>
    <property type="project" value="InterPro"/>
</dbReference>
<keyword evidence="2" id="KW-1185">Reference proteome</keyword>
<dbReference type="InterPro" id="IPR036875">
    <property type="entry name" value="Znf_CCHC_sf"/>
</dbReference>
<accession>A0AAV3PFI3</accession>
<evidence type="ECO:0000313" key="1">
    <source>
        <dbReference type="EMBL" id="GAA0150487.1"/>
    </source>
</evidence>
<gene>
    <name evidence="1" type="ORF">LIER_37123</name>
</gene>
<proteinExistence type="predicted"/>
<dbReference type="Proteomes" id="UP001454036">
    <property type="component" value="Unassembled WGS sequence"/>
</dbReference>
<name>A0AAV3PFI3_LITER</name>
<dbReference type="GO" id="GO:0003676">
    <property type="term" value="F:nucleic acid binding"/>
    <property type="evidence" value="ECO:0007669"/>
    <property type="project" value="InterPro"/>
</dbReference>
<sequence length="114" mass="12421">MTFVVKAIPSNKGEGRRFPEPDKSSMVCTYCGRQGHDEVNCFKKNGYPDWWEQKHRGGGKGRGRGSMAAFAFAVVTNSSSPASISGAVPASISINIQQVRGRLHPKLQQLNGRT</sequence>
<protein>
    <recommendedName>
        <fullName evidence="3">CCHC-type domain-containing protein</fullName>
    </recommendedName>
</protein>
<reference evidence="1 2" key="1">
    <citation type="submission" date="2024-01" db="EMBL/GenBank/DDBJ databases">
        <title>The complete chloroplast genome sequence of Lithospermum erythrorhizon: insights into the phylogenetic relationship among Boraginaceae species and the maternal lineages of purple gromwells.</title>
        <authorList>
            <person name="Okada T."/>
            <person name="Watanabe K."/>
        </authorList>
    </citation>
    <scope>NUCLEOTIDE SEQUENCE [LARGE SCALE GENOMIC DNA]</scope>
</reference>
<dbReference type="SUPFAM" id="SSF57756">
    <property type="entry name" value="Retrovirus zinc finger-like domains"/>
    <property type="match status" value="1"/>
</dbReference>
<evidence type="ECO:0008006" key="3">
    <source>
        <dbReference type="Google" id="ProtNLM"/>
    </source>
</evidence>
<comment type="caution">
    <text evidence="1">The sequence shown here is derived from an EMBL/GenBank/DDBJ whole genome shotgun (WGS) entry which is preliminary data.</text>
</comment>
<evidence type="ECO:0000313" key="2">
    <source>
        <dbReference type="Proteomes" id="UP001454036"/>
    </source>
</evidence>
<dbReference type="AlphaFoldDB" id="A0AAV3PFI3"/>